<dbReference type="GO" id="GO:0030170">
    <property type="term" value="F:pyridoxal phosphate binding"/>
    <property type="evidence" value="ECO:0007669"/>
    <property type="project" value="InterPro"/>
</dbReference>
<keyword evidence="3" id="KW-0808">Transferase</keyword>
<dbReference type="Gene3D" id="3.40.640.10">
    <property type="entry name" value="Type I PLP-dependent aspartate aminotransferase-like (Major domain)"/>
    <property type="match status" value="1"/>
</dbReference>
<feature type="non-terminal residue" evidence="5">
    <location>
        <position position="87"/>
    </location>
</feature>
<dbReference type="InterPro" id="IPR050881">
    <property type="entry name" value="LL-DAP_aminotransferase"/>
</dbReference>
<sequence>MKFANRLDRVPPYLFVEISRKIASKKSQGIDVISFGIGDPDLATPDRVIKELRSTALDAPNHRYPETDGLPEFRKAVADWYMKRFGV</sequence>
<evidence type="ECO:0000256" key="1">
    <source>
        <dbReference type="ARBA" id="ARBA00001933"/>
    </source>
</evidence>
<feature type="non-terminal residue" evidence="5">
    <location>
        <position position="1"/>
    </location>
</feature>
<evidence type="ECO:0000313" key="5">
    <source>
        <dbReference type="EMBL" id="SVB48400.1"/>
    </source>
</evidence>
<name>A0A382ECM9_9ZZZZ</name>
<evidence type="ECO:0000256" key="3">
    <source>
        <dbReference type="ARBA" id="ARBA00022679"/>
    </source>
</evidence>
<dbReference type="PANTHER" id="PTHR42832:SF3">
    <property type="entry name" value="L-GLUTAMINE--4-(METHYLSULFANYL)-2-OXOBUTANOATE AMINOTRANSFERASE"/>
    <property type="match status" value="1"/>
</dbReference>
<dbReference type="Pfam" id="PF00155">
    <property type="entry name" value="Aminotran_1_2"/>
    <property type="match status" value="1"/>
</dbReference>
<dbReference type="InterPro" id="IPR015424">
    <property type="entry name" value="PyrdxlP-dep_Trfase"/>
</dbReference>
<feature type="domain" description="Aminotransferase class I/classII large" evidence="4">
    <location>
        <begin position="31"/>
        <end position="82"/>
    </location>
</feature>
<proteinExistence type="predicted"/>
<accession>A0A382ECM9</accession>
<dbReference type="EMBL" id="UINC01043822">
    <property type="protein sequence ID" value="SVB48400.1"/>
    <property type="molecule type" value="Genomic_DNA"/>
</dbReference>
<dbReference type="SUPFAM" id="SSF53383">
    <property type="entry name" value="PLP-dependent transferases"/>
    <property type="match status" value="1"/>
</dbReference>
<dbReference type="AlphaFoldDB" id="A0A382ECM9"/>
<dbReference type="PANTHER" id="PTHR42832">
    <property type="entry name" value="AMINO ACID AMINOTRANSFERASE"/>
    <property type="match status" value="1"/>
</dbReference>
<evidence type="ECO:0000256" key="2">
    <source>
        <dbReference type="ARBA" id="ARBA00022576"/>
    </source>
</evidence>
<reference evidence="5" key="1">
    <citation type="submission" date="2018-05" db="EMBL/GenBank/DDBJ databases">
        <authorList>
            <person name="Lanie J.A."/>
            <person name="Ng W.-L."/>
            <person name="Kazmierczak K.M."/>
            <person name="Andrzejewski T.M."/>
            <person name="Davidsen T.M."/>
            <person name="Wayne K.J."/>
            <person name="Tettelin H."/>
            <person name="Glass J.I."/>
            <person name="Rusch D."/>
            <person name="Podicherti R."/>
            <person name="Tsui H.-C.T."/>
            <person name="Winkler M.E."/>
        </authorList>
    </citation>
    <scope>NUCLEOTIDE SEQUENCE</scope>
</reference>
<comment type="cofactor">
    <cofactor evidence="1">
        <name>pyridoxal 5'-phosphate</name>
        <dbReference type="ChEBI" id="CHEBI:597326"/>
    </cofactor>
</comment>
<protein>
    <recommendedName>
        <fullName evidence="4">Aminotransferase class I/classII large domain-containing protein</fullName>
    </recommendedName>
</protein>
<evidence type="ECO:0000259" key="4">
    <source>
        <dbReference type="Pfam" id="PF00155"/>
    </source>
</evidence>
<organism evidence="5">
    <name type="scientific">marine metagenome</name>
    <dbReference type="NCBI Taxonomy" id="408172"/>
    <lineage>
        <taxon>unclassified sequences</taxon>
        <taxon>metagenomes</taxon>
        <taxon>ecological metagenomes</taxon>
    </lineage>
</organism>
<dbReference type="InterPro" id="IPR015421">
    <property type="entry name" value="PyrdxlP-dep_Trfase_major"/>
</dbReference>
<keyword evidence="2" id="KW-0032">Aminotransferase</keyword>
<dbReference type="GO" id="GO:0008483">
    <property type="term" value="F:transaminase activity"/>
    <property type="evidence" value="ECO:0007669"/>
    <property type="project" value="UniProtKB-KW"/>
</dbReference>
<gene>
    <name evidence="5" type="ORF">METZ01_LOCUS201254</name>
</gene>
<dbReference type="InterPro" id="IPR004839">
    <property type="entry name" value="Aminotransferase_I/II_large"/>
</dbReference>